<dbReference type="PANTHER" id="PTHR15071">
    <property type="entry name" value="MANNOSE-6-PHOSPHATE RECEPTOR FAMILY MEMBER"/>
    <property type="match status" value="1"/>
</dbReference>
<proteinExistence type="predicted"/>
<dbReference type="Proteomes" id="UP000318571">
    <property type="component" value="Chromosome 8"/>
</dbReference>
<name>A0A553N9V8_TIGCA</name>
<feature type="chain" id="PRO_5022184355" description="Cation-independent mannose-6-phosphate receptor" evidence="2">
    <location>
        <begin position="19"/>
        <end position="890"/>
    </location>
</feature>
<keyword evidence="2" id="KW-0732">Signal</keyword>
<dbReference type="STRING" id="6832.A0A553N9V8"/>
<evidence type="ECO:0000256" key="2">
    <source>
        <dbReference type="SAM" id="SignalP"/>
    </source>
</evidence>
<reference evidence="3 4" key="1">
    <citation type="journal article" date="2018" name="Nat. Ecol. Evol.">
        <title>Genomic signatures of mitonuclear coevolution across populations of Tigriopus californicus.</title>
        <authorList>
            <person name="Barreto F.S."/>
            <person name="Watson E.T."/>
            <person name="Lima T.G."/>
            <person name="Willett C.S."/>
            <person name="Edmands S."/>
            <person name="Li W."/>
            <person name="Burton R.S."/>
        </authorList>
    </citation>
    <scope>NUCLEOTIDE SEQUENCE [LARGE SCALE GENOMIC DNA]</scope>
    <source>
        <strain evidence="3 4">San Diego</strain>
    </source>
</reference>
<evidence type="ECO:0008006" key="5">
    <source>
        <dbReference type="Google" id="ProtNLM"/>
    </source>
</evidence>
<sequence length="890" mass="100050">MRWLYLIWALGGVLGVSGAGSNRNCLIPGRPLRSLYFLEDTSPFFDANLNAFKVDVNDIRVWPRVMQAYINLCQKWRFQGQPVDQPCANMEGVCIVEKAPGSIDKVEKNFSRSFWDEGFSAGQLTTPGVPDGQGSVMMQLVNGSPTCLDDKNVTVPYETTIHFFCNSDPNAASELSYHVMNEQCHLYFLWSTHQACNQTEEETKVQIPYQDACWVKILGRNEVVDLKKQKGYHHSTLVSHATNVNVEHVEIQVVLCPASNIVWTHCSAGTGFCMASTRSEDQIRVIESVPAPLIMGLDPNEEILNVTYSGTQANYTVSIGCSPNSPLQLLPEGNGGYRSFNRTDGSKHVVIQAISDSACIKRTPLCLANRDEIQFHLDNFHHVPKMMKIREGNVTYFLSVCGPLPKVWADRCGSDSVTICAVEDGARLGKILATPMTARIQTLKSEFGEPIAISYAETSRCSAKDGLMWSQVILRCNPKEMAKLIVHPNQLVGTSKCMKVFEVQTRDICSPEHVTGYGCQATNKADRSKYDLRVLDFGQSDLKGEPFRMDQGKFGNYTFDFLPCGLRQFECGKGASNRTSFCLSLNDAGRTKIPIHAQGSPKVDVMWHGKIRLLYTTSTPCEVYPQTNYTLEFDLGCVPFQRSDFTPLVFGGSCYLVVTAETRYACPGFWDSKCNPWQFEDNEAYDLTFLNNMDKYYSLQLEDPQVDFYLNFCSVHVSKMCMVSHFLCMNTHGGELIGLAQYENRSVSLIPPKSNAPSYPRPMPHLLIESRPAHTNCPQNLSSFDRTSAVDVVIKVMCVEKNLENPWTLEEYNNCTLYFKFEDLSACSALQIDMGPSHLGVILWTTAILLVLVGVLAVGVWWFYRGHRWYRIMNSRYTLTNLRSEDFLIQ</sequence>
<dbReference type="EMBL" id="VCGU01000459">
    <property type="protein sequence ID" value="TRY62207.1"/>
    <property type="molecule type" value="Genomic_DNA"/>
</dbReference>
<dbReference type="SMART" id="SM01404">
    <property type="entry name" value="CIMR"/>
    <property type="match status" value="2"/>
</dbReference>
<evidence type="ECO:0000256" key="1">
    <source>
        <dbReference type="SAM" id="Phobius"/>
    </source>
</evidence>
<keyword evidence="1" id="KW-1133">Transmembrane helix</keyword>
<accession>A0A553N9V8</accession>
<organism evidence="3 4">
    <name type="scientific">Tigriopus californicus</name>
    <name type="common">Marine copepod</name>
    <dbReference type="NCBI Taxonomy" id="6832"/>
    <lineage>
        <taxon>Eukaryota</taxon>
        <taxon>Metazoa</taxon>
        <taxon>Ecdysozoa</taxon>
        <taxon>Arthropoda</taxon>
        <taxon>Crustacea</taxon>
        <taxon>Multicrustacea</taxon>
        <taxon>Hexanauplia</taxon>
        <taxon>Copepoda</taxon>
        <taxon>Harpacticoida</taxon>
        <taxon>Harpacticidae</taxon>
        <taxon>Tigriopus</taxon>
    </lineage>
</organism>
<gene>
    <name evidence="3" type="ORF">TCAL_01457</name>
</gene>
<dbReference type="Gene3D" id="2.70.130.10">
    <property type="entry name" value="Mannose-6-phosphate receptor binding domain"/>
    <property type="match status" value="4"/>
</dbReference>
<keyword evidence="4" id="KW-1185">Reference proteome</keyword>
<feature type="signal peptide" evidence="2">
    <location>
        <begin position="1"/>
        <end position="18"/>
    </location>
</feature>
<dbReference type="SUPFAM" id="SSF50911">
    <property type="entry name" value="Mannose 6-phosphate receptor domain"/>
    <property type="match status" value="3"/>
</dbReference>
<keyword evidence="1" id="KW-0472">Membrane</keyword>
<dbReference type="PANTHER" id="PTHR15071:SF0">
    <property type="entry name" value="MANNOSE 6-PHOSPHATE RECEPTOR-LIKE PROTEIN 1"/>
    <property type="match status" value="1"/>
</dbReference>
<comment type="caution">
    <text evidence="3">The sequence shown here is derived from an EMBL/GenBank/DDBJ whole genome shotgun (WGS) entry which is preliminary data.</text>
</comment>
<feature type="transmembrane region" description="Helical" evidence="1">
    <location>
        <begin position="841"/>
        <end position="864"/>
    </location>
</feature>
<protein>
    <recommendedName>
        <fullName evidence="5">Cation-independent mannose-6-phosphate receptor</fullName>
    </recommendedName>
</protein>
<dbReference type="InterPro" id="IPR009011">
    <property type="entry name" value="Man6P_isomerase_rcpt-bd_dom_sf"/>
</dbReference>
<evidence type="ECO:0000313" key="4">
    <source>
        <dbReference type="Proteomes" id="UP000318571"/>
    </source>
</evidence>
<evidence type="ECO:0000313" key="3">
    <source>
        <dbReference type="EMBL" id="TRY62207.1"/>
    </source>
</evidence>
<dbReference type="GO" id="GO:0000139">
    <property type="term" value="C:Golgi membrane"/>
    <property type="evidence" value="ECO:0007669"/>
    <property type="project" value="UniProtKB-SubCell"/>
</dbReference>
<dbReference type="AlphaFoldDB" id="A0A553N9V8"/>
<keyword evidence="1" id="KW-0812">Transmembrane</keyword>